<evidence type="ECO:0000313" key="1">
    <source>
        <dbReference type="EMBL" id="JAH61180.1"/>
    </source>
</evidence>
<accession>A0A0E9U7M6</accession>
<dbReference type="EMBL" id="GBXM01047397">
    <property type="protein sequence ID" value="JAH61180.1"/>
    <property type="molecule type" value="Transcribed_RNA"/>
</dbReference>
<reference evidence="1" key="1">
    <citation type="submission" date="2014-11" db="EMBL/GenBank/DDBJ databases">
        <authorList>
            <person name="Amaro Gonzalez C."/>
        </authorList>
    </citation>
    <scope>NUCLEOTIDE SEQUENCE</scope>
</reference>
<organism evidence="1">
    <name type="scientific">Anguilla anguilla</name>
    <name type="common">European freshwater eel</name>
    <name type="synonym">Muraena anguilla</name>
    <dbReference type="NCBI Taxonomy" id="7936"/>
    <lineage>
        <taxon>Eukaryota</taxon>
        <taxon>Metazoa</taxon>
        <taxon>Chordata</taxon>
        <taxon>Craniata</taxon>
        <taxon>Vertebrata</taxon>
        <taxon>Euteleostomi</taxon>
        <taxon>Actinopterygii</taxon>
        <taxon>Neopterygii</taxon>
        <taxon>Teleostei</taxon>
        <taxon>Anguilliformes</taxon>
        <taxon>Anguillidae</taxon>
        <taxon>Anguilla</taxon>
    </lineage>
</organism>
<dbReference type="AlphaFoldDB" id="A0A0E9U7M6"/>
<name>A0A0E9U7M6_ANGAN</name>
<proteinExistence type="predicted"/>
<protein>
    <submittedName>
        <fullName evidence="1">Uncharacterized protein</fullName>
    </submittedName>
</protein>
<reference evidence="1" key="2">
    <citation type="journal article" date="2015" name="Fish Shellfish Immunol.">
        <title>Early steps in the European eel (Anguilla anguilla)-Vibrio vulnificus interaction in the gills: Role of the RtxA13 toxin.</title>
        <authorList>
            <person name="Callol A."/>
            <person name="Pajuelo D."/>
            <person name="Ebbesson L."/>
            <person name="Teles M."/>
            <person name="MacKenzie S."/>
            <person name="Amaro C."/>
        </authorList>
    </citation>
    <scope>NUCLEOTIDE SEQUENCE</scope>
</reference>
<sequence length="19" mass="2229">MEVEDLGKIIKKENLLIGW</sequence>